<reference evidence="1 2" key="1">
    <citation type="submission" date="2019-05" db="EMBL/GenBank/DDBJ databases">
        <authorList>
            <person name="Lee S.D."/>
        </authorList>
    </citation>
    <scope>NUCLEOTIDE SEQUENCE [LARGE SCALE GENOMIC DNA]</scope>
    <source>
        <strain evidence="1 2">C5-26</strain>
    </source>
</reference>
<evidence type="ECO:0000313" key="1">
    <source>
        <dbReference type="EMBL" id="TWP32447.1"/>
    </source>
</evidence>
<organism evidence="1 2">
    <name type="scientific">Leekyejoonella antrihumi</name>
    <dbReference type="NCBI Taxonomy" id="1660198"/>
    <lineage>
        <taxon>Bacteria</taxon>
        <taxon>Bacillati</taxon>
        <taxon>Actinomycetota</taxon>
        <taxon>Actinomycetes</taxon>
        <taxon>Micrococcales</taxon>
        <taxon>Dermacoccaceae</taxon>
        <taxon>Leekyejoonella</taxon>
    </lineage>
</organism>
<comment type="caution">
    <text evidence="1">The sequence shown here is derived from an EMBL/GenBank/DDBJ whole genome shotgun (WGS) entry which is preliminary data.</text>
</comment>
<accession>A0A563DQD5</accession>
<dbReference type="RefSeq" id="WP_146321340.1">
    <property type="nucleotide sequence ID" value="NZ_VCQV01000075.1"/>
</dbReference>
<dbReference type="Proteomes" id="UP000320244">
    <property type="component" value="Unassembled WGS sequence"/>
</dbReference>
<protein>
    <submittedName>
        <fullName evidence="1">Uncharacterized protein</fullName>
    </submittedName>
</protein>
<dbReference type="AlphaFoldDB" id="A0A563DQD5"/>
<dbReference type="EMBL" id="VCQV01000075">
    <property type="protein sequence ID" value="TWP32447.1"/>
    <property type="molecule type" value="Genomic_DNA"/>
</dbReference>
<sequence>MAELKGNSQLAIAGTFAKSQNASGSDGIPMTAFTVTVNQILFDRSATVEANAEITVMQTGGQAAGVLSEATDDPLFTVGSRAVLFLDRSEKGTYFVSGGPTGRFNLDQNDQVSTFSPQSAKLDGTLASVAAQVAAAG</sequence>
<name>A0A563DQD5_9MICO</name>
<keyword evidence="2" id="KW-1185">Reference proteome</keyword>
<reference evidence="1 2" key="2">
    <citation type="submission" date="2019-08" db="EMBL/GenBank/DDBJ databases">
        <title>Jejuicoccus antrihumi gen. nov., sp. nov., a new member of the family Dermacoccaceae isolated from a cave.</title>
        <authorList>
            <person name="Schumann P."/>
            <person name="Kim I.S."/>
        </authorList>
    </citation>
    <scope>NUCLEOTIDE SEQUENCE [LARGE SCALE GENOMIC DNA]</scope>
    <source>
        <strain evidence="1 2">C5-26</strain>
    </source>
</reference>
<evidence type="ECO:0000313" key="2">
    <source>
        <dbReference type="Proteomes" id="UP000320244"/>
    </source>
</evidence>
<dbReference type="OrthoDB" id="160486at2"/>
<gene>
    <name evidence="1" type="ORF">FGL98_24210</name>
</gene>
<proteinExistence type="predicted"/>